<dbReference type="SUPFAM" id="SSF48371">
    <property type="entry name" value="ARM repeat"/>
    <property type="match status" value="1"/>
</dbReference>
<dbReference type="EMBL" id="OIVN01000113">
    <property type="protein sequence ID" value="SPC74525.1"/>
    <property type="molecule type" value="Genomic_DNA"/>
</dbReference>
<organism evidence="1">
    <name type="scientific">Fagus sylvatica</name>
    <name type="common">Beechnut</name>
    <dbReference type="NCBI Taxonomy" id="28930"/>
    <lineage>
        <taxon>Eukaryota</taxon>
        <taxon>Viridiplantae</taxon>
        <taxon>Streptophyta</taxon>
        <taxon>Embryophyta</taxon>
        <taxon>Tracheophyta</taxon>
        <taxon>Spermatophyta</taxon>
        <taxon>Magnoliopsida</taxon>
        <taxon>eudicotyledons</taxon>
        <taxon>Gunneridae</taxon>
        <taxon>Pentapetalae</taxon>
        <taxon>rosids</taxon>
        <taxon>fabids</taxon>
        <taxon>Fagales</taxon>
        <taxon>Fagaceae</taxon>
        <taxon>Fagus</taxon>
    </lineage>
</organism>
<dbReference type="AlphaFoldDB" id="A0A2N9EIE0"/>
<name>A0A2N9EIE0_FAGSY</name>
<dbReference type="InterPro" id="IPR011989">
    <property type="entry name" value="ARM-like"/>
</dbReference>
<protein>
    <submittedName>
        <fullName evidence="1">Uncharacterized protein</fullName>
    </submittedName>
</protein>
<reference evidence="1" key="1">
    <citation type="submission" date="2018-02" db="EMBL/GenBank/DDBJ databases">
        <authorList>
            <person name="Cohen D.B."/>
            <person name="Kent A.D."/>
        </authorList>
    </citation>
    <scope>NUCLEOTIDE SEQUENCE</scope>
</reference>
<sequence>MELAQIAQLLNHTLSPDSNAVRTASEALDRLSLRPDFPFSLLSIAAALDHLVLFGAFVELELIAQLEKLD</sequence>
<accession>A0A2N9EIE0</accession>
<evidence type="ECO:0000313" key="1">
    <source>
        <dbReference type="EMBL" id="SPC74525.1"/>
    </source>
</evidence>
<gene>
    <name evidence="1" type="ORF">FSB_LOCUS2407</name>
</gene>
<dbReference type="Gene3D" id="1.25.10.10">
    <property type="entry name" value="Leucine-rich Repeat Variant"/>
    <property type="match status" value="1"/>
</dbReference>
<dbReference type="InterPro" id="IPR016024">
    <property type="entry name" value="ARM-type_fold"/>
</dbReference>
<proteinExistence type="predicted"/>